<keyword evidence="6" id="KW-1185">Reference proteome</keyword>
<feature type="domain" description="Ketoreductase" evidence="4">
    <location>
        <begin position="6"/>
        <end position="204"/>
    </location>
</feature>
<accession>A0A4R3M0G7</accession>
<proteinExistence type="inferred from homology"/>
<keyword evidence="2" id="KW-0521">NADP</keyword>
<keyword evidence="3" id="KW-0560">Oxidoreductase</keyword>
<evidence type="ECO:0000256" key="1">
    <source>
        <dbReference type="ARBA" id="ARBA00006484"/>
    </source>
</evidence>
<dbReference type="InterPro" id="IPR057326">
    <property type="entry name" value="KR_dom"/>
</dbReference>
<evidence type="ECO:0000313" key="5">
    <source>
        <dbReference type="EMBL" id="TCT04575.1"/>
    </source>
</evidence>
<dbReference type="GO" id="GO:0016491">
    <property type="term" value="F:oxidoreductase activity"/>
    <property type="evidence" value="ECO:0007669"/>
    <property type="project" value="UniProtKB-KW"/>
</dbReference>
<sequence length="254" mass="26740">MTNATKIALVTGGSRGLGRNTAISLAHRGVDVILTYRTQAGEADDVVREIEALGRKAAALQLDVGEAAQFDGFAATVRDTLERVFGRQSFDFLVNNAGIGIYVPFAETTEAMFDQLAAIHLKGPFFLTQKLLPLIADGGAIVNLSSGLARFTWPGFSAYAAMKGGIEVLTRYMAKELGARGIRANTVAPGAIETDFGGGMVRDNEDSNRAVAAATALGRAGLPDDIGPMIAALLGEENRWVNGQRIEVSGGVNL</sequence>
<evidence type="ECO:0000259" key="4">
    <source>
        <dbReference type="SMART" id="SM00822"/>
    </source>
</evidence>
<protein>
    <submittedName>
        <fullName evidence="5">NAD(P)-dependent dehydrogenase (Short-subunit alcohol dehydrogenase family)</fullName>
    </submittedName>
</protein>
<dbReference type="Gene3D" id="3.40.50.720">
    <property type="entry name" value="NAD(P)-binding Rossmann-like Domain"/>
    <property type="match status" value="1"/>
</dbReference>
<evidence type="ECO:0000256" key="2">
    <source>
        <dbReference type="ARBA" id="ARBA00022857"/>
    </source>
</evidence>
<reference evidence="5 6" key="1">
    <citation type="submission" date="2019-03" db="EMBL/GenBank/DDBJ databases">
        <title>Genomic Encyclopedia of Type Strains, Phase IV (KMG-IV): sequencing the most valuable type-strain genomes for metagenomic binning, comparative biology and taxonomic classification.</title>
        <authorList>
            <person name="Goeker M."/>
        </authorList>
    </citation>
    <scope>NUCLEOTIDE SEQUENCE [LARGE SCALE GENOMIC DNA]</scope>
    <source>
        <strain evidence="5 6">DSM 9035</strain>
    </source>
</reference>
<comment type="similarity">
    <text evidence="1">Belongs to the short-chain dehydrogenases/reductases (SDR) family.</text>
</comment>
<organism evidence="5 6">
    <name type="scientific">Aquabacter spiritensis</name>
    <dbReference type="NCBI Taxonomy" id="933073"/>
    <lineage>
        <taxon>Bacteria</taxon>
        <taxon>Pseudomonadati</taxon>
        <taxon>Pseudomonadota</taxon>
        <taxon>Alphaproteobacteria</taxon>
        <taxon>Hyphomicrobiales</taxon>
        <taxon>Xanthobacteraceae</taxon>
        <taxon>Aquabacter</taxon>
    </lineage>
</organism>
<evidence type="ECO:0000313" key="6">
    <source>
        <dbReference type="Proteomes" id="UP000294664"/>
    </source>
</evidence>
<comment type="caution">
    <text evidence="5">The sequence shown here is derived from an EMBL/GenBank/DDBJ whole genome shotgun (WGS) entry which is preliminary data.</text>
</comment>
<dbReference type="PRINTS" id="PR00080">
    <property type="entry name" value="SDRFAMILY"/>
</dbReference>
<dbReference type="PANTHER" id="PTHR43639">
    <property type="entry name" value="OXIDOREDUCTASE, SHORT-CHAIN DEHYDROGENASE/REDUCTASE FAMILY (AFU_ORTHOLOGUE AFUA_5G02870)"/>
    <property type="match status" value="1"/>
</dbReference>
<dbReference type="FunFam" id="3.40.50.720:FF:000374">
    <property type="entry name" value="3-oxoacyl-(Acyl-carrier-protein) reductase"/>
    <property type="match status" value="1"/>
</dbReference>
<dbReference type="OrthoDB" id="9803333at2"/>
<dbReference type="AlphaFoldDB" id="A0A4R3M0G7"/>
<dbReference type="Proteomes" id="UP000294664">
    <property type="component" value="Unassembled WGS sequence"/>
</dbReference>
<dbReference type="RefSeq" id="WP_132031355.1">
    <property type="nucleotide sequence ID" value="NZ_SMAI01000006.1"/>
</dbReference>
<dbReference type="InterPro" id="IPR002347">
    <property type="entry name" value="SDR_fam"/>
</dbReference>
<dbReference type="PRINTS" id="PR00081">
    <property type="entry name" value="GDHRDH"/>
</dbReference>
<name>A0A4R3M0G7_9HYPH</name>
<dbReference type="InterPro" id="IPR036291">
    <property type="entry name" value="NAD(P)-bd_dom_sf"/>
</dbReference>
<dbReference type="Pfam" id="PF13561">
    <property type="entry name" value="adh_short_C2"/>
    <property type="match status" value="1"/>
</dbReference>
<dbReference type="SMART" id="SM00822">
    <property type="entry name" value="PKS_KR"/>
    <property type="match status" value="1"/>
</dbReference>
<dbReference type="SUPFAM" id="SSF51735">
    <property type="entry name" value="NAD(P)-binding Rossmann-fold domains"/>
    <property type="match status" value="1"/>
</dbReference>
<dbReference type="EMBL" id="SMAI01000006">
    <property type="protein sequence ID" value="TCT04575.1"/>
    <property type="molecule type" value="Genomic_DNA"/>
</dbReference>
<evidence type="ECO:0000256" key="3">
    <source>
        <dbReference type="ARBA" id="ARBA00023002"/>
    </source>
</evidence>
<gene>
    <name evidence="5" type="ORF">EDC64_1064</name>
</gene>
<dbReference type="PANTHER" id="PTHR43639:SF1">
    <property type="entry name" value="SHORT-CHAIN DEHYDROGENASE_REDUCTASE FAMILY PROTEIN"/>
    <property type="match status" value="1"/>
</dbReference>